<keyword evidence="2 6" id="KW-0812">Transmembrane</keyword>
<organism evidence="8 9">
    <name type="scientific">Uabimicrobium amorphum</name>
    <dbReference type="NCBI Taxonomy" id="2596890"/>
    <lineage>
        <taxon>Bacteria</taxon>
        <taxon>Pseudomonadati</taxon>
        <taxon>Planctomycetota</taxon>
        <taxon>Candidatus Uabimicrobiia</taxon>
        <taxon>Candidatus Uabimicrobiales</taxon>
        <taxon>Candidatus Uabimicrobiaceae</taxon>
        <taxon>Candidatus Uabimicrobium</taxon>
    </lineage>
</organism>
<reference evidence="8 9" key="1">
    <citation type="submission" date="2019-08" db="EMBL/GenBank/DDBJ databases">
        <title>Complete genome sequence of Candidatus Uab amorphum.</title>
        <authorList>
            <person name="Shiratori T."/>
            <person name="Suzuki S."/>
            <person name="Kakizawa Y."/>
            <person name="Ishida K."/>
        </authorList>
    </citation>
    <scope>NUCLEOTIDE SEQUENCE [LARGE SCALE GENOMIC DNA]</scope>
    <source>
        <strain evidence="8 9">SRT547</strain>
    </source>
</reference>
<dbReference type="InterPro" id="IPR007816">
    <property type="entry name" value="ResB-like_domain"/>
</dbReference>
<evidence type="ECO:0000256" key="4">
    <source>
        <dbReference type="ARBA" id="ARBA00022989"/>
    </source>
</evidence>
<accession>A0A5S9IKG6</accession>
<evidence type="ECO:0000259" key="7">
    <source>
        <dbReference type="Pfam" id="PF05140"/>
    </source>
</evidence>
<dbReference type="AlphaFoldDB" id="A0A5S9IKG6"/>
<feature type="transmembrane region" description="Helical" evidence="6">
    <location>
        <begin position="74"/>
        <end position="93"/>
    </location>
</feature>
<comment type="subcellular location">
    <subcellularLocation>
        <location evidence="1">Membrane</location>
        <topology evidence="1">Multi-pass membrane protein</topology>
    </subcellularLocation>
</comment>
<dbReference type="EMBL" id="AP019860">
    <property type="protein sequence ID" value="BBM83096.1"/>
    <property type="molecule type" value="Genomic_DNA"/>
</dbReference>
<protein>
    <submittedName>
        <fullName evidence="8">Cytochrome c biogenesis protein</fullName>
    </submittedName>
</protein>
<dbReference type="Proteomes" id="UP000326354">
    <property type="component" value="Chromosome"/>
</dbReference>
<evidence type="ECO:0000256" key="2">
    <source>
        <dbReference type="ARBA" id="ARBA00022692"/>
    </source>
</evidence>
<keyword evidence="9" id="KW-1185">Reference proteome</keyword>
<keyword evidence="4 6" id="KW-1133">Transmembrane helix</keyword>
<dbReference type="GO" id="GO:0016020">
    <property type="term" value="C:membrane"/>
    <property type="evidence" value="ECO:0007669"/>
    <property type="project" value="UniProtKB-SubCell"/>
</dbReference>
<feature type="transmembrane region" description="Helical" evidence="6">
    <location>
        <begin position="356"/>
        <end position="377"/>
    </location>
</feature>
<dbReference type="RefSeq" id="WP_151967313.1">
    <property type="nucleotide sequence ID" value="NZ_AP019860.1"/>
</dbReference>
<evidence type="ECO:0000313" key="9">
    <source>
        <dbReference type="Proteomes" id="UP000326354"/>
    </source>
</evidence>
<feature type="transmembrane region" description="Helical" evidence="6">
    <location>
        <begin position="100"/>
        <end position="120"/>
    </location>
</feature>
<evidence type="ECO:0000256" key="3">
    <source>
        <dbReference type="ARBA" id="ARBA00022748"/>
    </source>
</evidence>
<evidence type="ECO:0000256" key="1">
    <source>
        <dbReference type="ARBA" id="ARBA00004141"/>
    </source>
</evidence>
<dbReference type="OrthoDB" id="278989at2"/>
<dbReference type="PANTHER" id="PTHR31566">
    <property type="entry name" value="CYTOCHROME C BIOGENESIS PROTEIN CCS1, CHLOROPLASTIC"/>
    <property type="match status" value="1"/>
</dbReference>
<proteinExistence type="predicted"/>
<dbReference type="KEGG" id="uam:UABAM_01447"/>
<dbReference type="GO" id="GO:0017004">
    <property type="term" value="P:cytochrome complex assembly"/>
    <property type="evidence" value="ECO:0007669"/>
    <property type="project" value="UniProtKB-KW"/>
</dbReference>
<evidence type="ECO:0000313" key="8">
    <source>
        <dbReference type="EMBL" id="BBM83096.1"/>
    </source>
</evidence>
<evidence type="ECO:0000256" key="5">
    <source>
        <dbReference type="ARBA" id="ARBA00023136"/>
    </source>
</evidence>
<keyword evidence="3" id="KW-0201">Cytochrome c-type biogenesis</keyword>
<dbReference type="InterPro" id="IPR023494">
    <property type="entry name" value="Cyt_c_bgen_Ccs1/CcsB/ResB"/>
</dbReference>
<feature type="domain" description="ResB-like" evidence="7">
    <location>
        <begin position="266"/>
        <end position="333"/>
    </location>
</feature>
<feature type="transmembrane region" description="Helical" evidence="6">
    <location>
        <begin position="12"/>
        <end position="36"/>
    </location>
</feature>
<name>A0A5S9IKG6_UABAM</name>
<sequence>MKNKKLPKSIDFLSSHGLTVISLLFLMVITIIGTIDQKYIGLYQSQKIYFESIYFNITLFKAGGYVFFLPLPGGYTVLAVLFVNLILAFVFKFRWRLRTFGVVVCHIGLLLLLIGSYLTYAYSVNGHMTFAEQEKRAYFVSYTDNEIVLTETSAEGEETKSFANEYLFKGATLLAPSKKIHVEIAYFFENCDAIRNKDNLFSNQEYVLRKIAPSLETEMNSVGVYASVFNGKNLIGRYYMYQGVPVDFNYQGVHYSIYIQRRKFPVPFSLKLLKFTRELYPGTQTPKHYESKVTLSEKDRSGQNSEREILISMNRPLRHKGYTFYQSSFNQEKDQAGNTIKYYSTLAVMKNPAEEWPYFSCLLVVLGMIIHFTPKMFRFAKRQGKK</sequence>
<keyword evidence="5 6" id="KW-0472">Membrane</keyword>
<gene>
    <name evidence="8" type="ORF">UABAM_01447</name>
</gene>
<evidence type="ECO:0000256" key="6">
    <source>
        <dbReference type="SAM" id="Phobius"/>
    </source>
</evidence>
<dbReference type="Pfam" id="PF05140">
    <property type="entry name" value="ResB"/>
    <property type="match status" value="1"/>
</dbReference>